<evidence type="ECO:0000313" key="2">
    <source>
        <dbReference type="EnsemblMetazoa" id="CPIJ005138-PA"/>
    </source>
</evidence>
<reference evidence="1" key="1">
    <citation type="submission" date="2007-03" db="EMBL/GenBank/DDBJ databases">
        <title>Annotation of Culex pipiens quinquefasciatus.</title>
        <authorList>
            <consortium name="The Broad Institute Genome Sequencing Platform"/>
            <person name="Atkinson P.W."/>
            <person name="Hemingway J."/>
            <person name="Christensen B.M."/>
            <person name="Higgs S."/>
            <person name="Kodira C."/>
            <person name="Hannick L."/>
            <person name="Megy K."/>
            <person name="O'Leary S."/>
            <person name="Pearson M."/>
            <person name="Haas B.J."/>
            <person name="Mauceli E."/>
            <person name="Wortman J.R."/>
            <person name="Lee N.H."/>
            <person name="Guigo R."/>
            <person name="Stanke M."/>
            <person name="Alvarado L."/>
            <person name="Amedeo P."/>
            <person name="Antoine C.H."/>
            <person name="Arensburger P."/>
            <person name="Bidwell S.L."/>
            <person name="Crawford M."/>
            <person name="Camaro F."/>
            <person name="Devon K."/>
            <person name="Engels R."/>
            <person name="Hammond M."/>
            <person name="Howarth C."/>
            <person name="Koehrsen M."/>
            <person name="Lawson D."/>
            <person name="Montgomery P."/>
            <person name="Nene V."/>
            <person name="Nusbaum C."/>
            <person name="Puiu D."/>
            <person name="Romero-Severson J."/>
            <person name="Severson D.W."/>
            <person name="Shumway M."/>
            <person name="Sisk P."/>
            <person name="Stolte C."/>
            <person name="Zeng Q."/>
            <person name="Eisenstadt E."/>
            <person name="Fraser-Liggett C."/>
            <person name="Strausberg R."/>
            <person name="Galagan J."/>
            <person name="Birren B."/>
            <person name="Collins F.H."/>
        </authorList>
    </citation>
    <scope>NUCLEOTIDE SEQUENCE [LARGE SCALE GENOMIC DNA]</scope>
    <source>
        <strain evidence="1">JHB</strain>
    </source>
</reference>
<name>B0WDD5_CULQU</name>
<evidence type="ECO:0000313" key="1">
    <source>
        <dbReference type="EMBL" id="EDS44448.1"/>
    </source>
</evidence>
<sequence length="291" mass="32315">MTDSYSDVVLHRQWGAVGTAEAGGFNCDAASGAVCRESRELFMIGSGNAAQEKTLEAPHVGLGHIEISRERMNRMIDGGTRTSFGTRSADSGAMHRVLMVKGERTDGSEIIRRAGRNIPAKSINECLLVTTSSIEPWGHFQHRTVFTFGSPLRISKKLLVEMVGTPGVEEYDRDCPHLLVLGAMAPPWRLCLPVKCWPWRNSFCSSRSDGFHLGVVGPSQAATTLETFVLTENYRTEIDIRKYAKVERVLVDRSTSHVPVEKPRIVQLDCPLEYKKSGSQTYVKIVDDQDF</sequence>
<dbReference type="VEuPathDB" id="VectorBase:CQUJHB004928"/>
<accession>B0WDD5</accession>
<evidence type="ECO:0000313" key="3">
    <source>
        <dbReference type="Proteomes" id="UP000002320"/>
    </source>
</evidence>
<reference evidence="2" key="2">
    <citation type="submission" date="2021-02" db="UniProtKB">
        <authorList>
            <consortium name="EnsemblMetazoa"/>
        </authorList>
    </citation>
    <scope>IDENTIFICATION</scope>
    <source>
        <strain evidence="2">JHB</strain>
    </source>
</reference>
<dbReference type="AlphaFoldDB" id="B0WDD5"/>
<dbReference type="EMBL" id="DS231896">
    <property type="protein sequence ID" value="EDS44448.1"/>
    <property type="molecule type" value="Genomic_DNA"/>
</dbReference>
<dbReference type="HOGENOM" id="CLU_957297_0_0_1"/>
<dbReference type="InParanoid" id="B0WDD5"/>
<protein>
    <submittedName>
        <fullName evidence="1 2">Chaperonin</fullName>
    </submittedName>
</protein>
<organism>
    <name type="scientific">Culex quinquefasciatus</name>
    <name type="common">Southern house mosquito</name>
    <name type="synonym">Culex pungens</name>
    <dbReference type="NCBI Taxonomy" id="7176"/>
    <lineage>
        <taxon>Eukaryota</taxon>
        <taxon>Metazoa</taxon>
        <taxon>Ecdysozoa</taxon>
        <taxon>Arthropoda</taxon>
        <taxon>Hexapoda</taxon>
        <taxon>Insecta</taxon>
        <taxon>Pterygota</taxon>
        <taxon>Neoptera</taxon>
        <taxon>Endopterygota</taxon>
        <taxon>Diptera</taxon>
        <taxon>Nematocera</taxon>
        <taxon>Culicoidea</taxon>
        <taxon>Culicidae</taxon>
        <taxon>Culicinae</taxon>
        <taxon>Culicini</taxon>
        <taxon>Culex</taxon>
        <taxon>Culex</taxon>
    </lineage>
</organism>
<dbReference type="VEuPathDB" id="VectorBase:CPIJ005138"/>
<keyword evidence="3" id="KW-1185">Reference proteome</keyword>
<gene>
    <name evidence="2" type="primary">6036715</name>
    <name evidence="1" type="ORF">CpipJ_CPIJ005138</name>
</gene>
<dbReference type="KEGG" id="cqu:CpipJ_CPIJ005138"/>
<dbReference type="STRING" id="7176.B0WDD5"/>
<dbReference type="EnsemblMetazoa" id="CPIJ005138-RA">
    <property type="protein sequence ID" value="CPIJ005138-PA"/>
    <property type="gene ID" value="CPIJ005138"/>
</dbReference>
<proteinExistence type="predicted"/>
<dbReference type="eggNOG" id="KOG0364">
    <property type="taxonomic scope" value="Eukaryota"/>
</dbReference>
<dbReference type="Proteomes" id="UP000002320">
    <property type="component" value="Unassembled WGS sequence"/>
</dbReference>
<dbReference type="OrthoDB" id="275057at2759"/>